<sequence>MEDKKIVLKVEGMKCDNCRDNVEKALKEVEGVEHVDTDLTTGEVKVLCEEKTGIDSLKRAIKKAGYKVK</sequence>
<dbReference type="SUPFAM" id="SSF55008">
    <property type="entry name" value="HMA, heavy metal-associated domain"/>
    <property type="match status" value="1"/>
</dbReference>
<dbReference type="Pfam" id="PF00403">
    <property type="entry name" value="HMA"/>
    <property type="match status" value="1"/>
</dbReference>
<dbReference type="EMBL" id="CP001098">
    <property type="protein sequence ID" value="ACL70084.1"/>
    <property type="molecule type" value="Genomic_DNA"/>
</dbReference>
<name>B8CXR5_HALOH</name>
<dbReference type="AlphaFoldDB" id="B8CXR5"/>
<evidence type="ECO:0000313" key="2">
    <source>
        <dbReference type="EMBL" id="ACL70084.1"/>
    </source>
</evidence>
<dbReference type="InterPro" id="IPR036163">
    <property type="entry name" value="HMA_dom_sf"/>
</dbReference>
<protein>
    <submittedName>
        <fullName evidence="2">Heavy metal transport/detoxification protein</fullName>
    </submittedName>
</protein>
<dbReference type="PRINTS" id="PR00944">
    <property type="entry name" value="CUEXPORT"/>
</dbReference>
<feature type="domain" description="HMA" evidence="1">
    <location>
        <begin position="4"/>
        <end position="69"/>
    </location>
</feature>
<dbReference type="Gene3D" id="3.30.70.100">
    <property type="match status" value="1"/>
</dbReference>
<reference evidence="2 3" key="1">
    <citation type="journal article" date="2009" name="PLoS ONE">
        <title>Genome analysis of the anaerobic thermohalophilic bacterium Halothermothrix orenii.</title>
        <authorList>
            <person name="Mavromatis K."/>
            <person name="Ivanova N."/>
            <person name="Anderson I."/>
            <person name="Lykidis A."/>
            <person name="Hooper S.D."/>
            <person name="Sun H."/>
            <person name="Kunin V."/>
            <person name="Lapidus A."/>
            <person name="Hugenholtz P."/>
            <person name="Patel B."/>
            <person name="Kyrpides N.C."/>
        </authorList>
    </citation>
    <scope>NUCLEOTIDE SEQUENCE [LARGE SCALE GENOMIC DNA]</scope>
    <source>
        <strain evidence="3">H 168 / OCM 544 / DSM 9562</strain>
    </source>
</reference>
<dbReference type="CDD" id="cd00371">
    <property type="entry name" value="HMA"/>
    <property type="match status" value="1"/>
</dbReference>
<gene>
    <name evidence="2" type="ordered locus">Hore_13340</name>
</gene>
<proteinExistence type="predicted"/>
<dbReference type="KEGG" id="hor:Hore_13340"/>
<dbReference type="OrthoDB" id="9813965at2"/>
<dbReference type="GO" id="GO:0005507">
    <property type="term" value="F:copper ion binding"/>
    <property type="evidence" value="ECO:0007669"/>
    <property type="project" value="InterPro"/>
</dbReference>
<dbReference type="InterPro" id="IPR000428">
    <property type="entry name" value="Cu-bd"/>
</dbReference>
<dbReference type="eggNOG" id="COG2608">
    <property type="taxonomic scope" value="Bacteria"/>
</dbReference>
<accession>B8CXR5</accession>
<keyword evidence="3" id="KW-1185">Reference proteome</keyword>
<dbReference type="RefSeq" id="WP_012636268.1">
    <property type="nucleotide sequence ID" value="NC_011899.1"/>
</dbReference>
<dbReference type="GO" id="GO:0006825">
    <property type="term" value="P:copper ion transport"/>
    <property type="evidence" value="ECO:0007669"/>
    <property type="project" value="InterPro"/>
</dbReference>
<dbReference type="HOGENOM" id="CLU_134973_13_1_9"/>
<organism evidence="2 3">
    <name type="scientific">Halothermothrix orenii (strain H 168 / OCM 544 / DSM 9562)</name>
    <dbReference type="NCBI Taxonomy" id="373903"/>
    <lineage>
        <taxon>Bacteria</taxon>
        <taxon>Bacillati</taxon>
        <taxon>Bacillota</taxon>
        <taxon>Clostridia</taxon>
        <taxon>Halanaerobiales</taxon>
        <taxon>Halothermotrichaceae</taxon>
        <taxon>Halothermothrix</taxon>
    </lineage>
</organism>
<dbReference type="STRING" id="373903.Hore_13340"/>
<dbReference type="Proteomes" id="UP000000719">
    <property type="component" value="Chromosome"/>
</dbReference>
<evidence type="ECO:0000259" key="1">
    <source>
        <dbReference type="PROSITE" id="PS50846"/>
    </source>
</evidence>
<dbReference type="PROSITE" id="PS50846">
    <property type="entry name" value="HMA_2"/>
    <property type="match status" value="1"/>
</dbReference>
<evidence type="ECO:0000313" key="3">
    <source>
        <dbReference type="Proteomes" id="UP000000719"/>
    </source>
</evidence>
<dbReference type="InterPro" id="IPR006121">
    <property type="entry name" value="HMA_dom"/>
</dbReference>